<reference evidence="2 3" key="1">
    <citation type="journal article" date="2009" name="J. Bacteriol.">
        <title>Complete genome sequence of the anaerobic, protein-degrading hyperthermophilic crenarchaeon Desulfurococcus kamchatkensis.</title>
        <authorList>
            <person name="Ravin N.V."/>
            <person name="Mardanov A.V."/>
            <person name="Beletsky A.V."/>
            <person name="Kublanov I.V."/>
            <person name="Kolganova T.V."/>
            <person name="Lebedinsky A.V."/>
            <person name="Chernyh N.A."/>
            <person name="Bonch-Osmolovskaya E.A."/>
            <person name="Skryabin K.G."/>
        </authorList>
    </citation>
    <scope>NUCLEOTIDE SEQUENCE [LARGE SCALE GENOMIC DNA]</scope>
    <source>
        <strain evidence="3">DSM 18924 / JCM 16383 / VKM B-2413 / 1221n</strain>
    </source>
</reference>
<dbReference type="GO" id="GO:0003677">
    <property type="term" value="F:DNA binding"/>
    <property type="evidence" value="ECO:0007669"/>
    <property type="project" value="UniProtKB-KW"/>
</dbReference>
<dbReference type="Proteomes" id="UP000006903">
    <property type="component" value="Chromosome"/>
</dbReference>
<organism evidence="2 3">
    <name type="scientific">Desulfurococcus amylolyticus (strain DSM 18924 / JCM 16383 / VKM B-2413 / 1221n)</name>
    <name type="common">Desulfurococcus kamchatkensis</name>
    <dbReference type="NCBI Taxonomy" id="490899"/>
    <lineage>
        <taxon>Archaea</taxon>
        <taxon>Thermoproteota</taxon>
        <taxon>Thermoprotei</taxon>
        <taxon>Desulfurococcales</taxon>
        <taxon>Desulfurococcaceae</taxon>
        <taxon>Desulfurococcus</taxon>
    </lineage>
</organism>
<name>B8D2R3_DESA1</name>
<evidence type="ECO:0000313" key="3">
    <source>
        <dbReference type="Proteomes" id="UP000006903"/>
    </source>
</evidence>
<keyword evidence="2" id="KW-0238">DNA-binding</keyword>
<protein>
    <submittedName>
        <fullName evidence="2">CopG domain protein DNA-binding domain protein</fullName>
    </submittedName>
</protein>
<sequence>MSGDSKREIRILINEELYKSLEKKALELGFKDVSSYIIEVLSRELLSMTEKTGVEELERMRSRLEKFIQDEINKGLAPLENMRRQLAELIQRVDELEEKIKSIEGKEGAKPGETRGEGKVGKPYKTGIERLREDKIVFESMLPARIQRDRLFSYFERMGAVVLHLSKERIAVDSEFWNEFKEKLFKEAKTNTEEDLKKILGEKGYLLWKALYEDNMILYDSKTRSWKPVSDEVRK</sequence>
<dbReference type="RefSeq" id="WP_012607776.1">
    <property type="nucleotide sequence ID" value="NC_011766.1"/>
</dbReference>
<dbReference type="eggNOG" id="arCOG01531">
    <property type="taxonomic scope" value="Archaea"/>
</dbReference>
<accession>B8D2R3</accession>
<dbReference type="KEGG" id="dka:DKAM_0105"/>
<proteinExistence type="predicted"/>
<keyword evidence="1" id="KW-0175">Coiled coil</keyword>
<dbReference type="HOGENOM" id="CLU_092680_0_0_2"/>
<gene>
    <name evidence="2" type="ordered locus">DKAM_0105</name>
</gene>
<dbReference type="AlphaFoldDB" id="B8D2R3"/>
<dbReference type="EMBL" id="CP001140">
    <property type="protein sequence ID" value="ACL10434.1"/>
    <property type="molecule type" value="Genomic_DNA"/>
</dbReference>
<dbReference type="STRING" id="490899.DKAM_0105"/>
<dbReference type="GeneID" id="7170426"/>
<evidence type="ECO:0000313" key="2">
    <source>
        <dbReference type="EMBL" id="ACL10434.1"/>
    </source>
</evidence>
<feature type="coiled-coil region" evidence="1">
    <location>
        <begin position="54"/>
        <end position="106"/>
    </location>
</feature>
<evidence type="ECO:0000256" key="1">
    <source>
        <dbReference type="SAM" id="Coils"/>
    </source>
</evidence>